<gene>
    <name evidence="2" type="ORF">IAA70_05390</name>
</gene>
<dbReference type="Pfam" id="PF20612">
    <property type="entry name" value="SHOCT_2"/>
    <property type="match status" value="1"/>
</dbReference>
<sequence>MEIRNELRYLLSVGLWERMAADGLLTKEELARAKRLSAERYRPGTVWE</sequence>
<dbReference type="EMBL" id="DVGD01000167">
    <property type="protein sequence ID" value="HIR09820.1"/>
    <property type="molecule type" value="Genomic_DNA"/>
</dbReference>
<dbReference type="InterPro" id="IPR046749">
    <property type="entry name" value="SHOCT_2"/>
</dbReference>
<feature type="domain" description="SHOCT-like" evidence="1">
    <location>
        <begin position="2"/>
        <end position="43"/>
    </location>
</feature>
<accession>A0A9D1D748</accession>
<protein>
    <recommendedName>
        <fullName evidence="1">SHOCT-like domain-containing protein</fullName>
    </recommendedName>
</protein>
<comment type="caution">
    <text evidence="2">The sequence shown here is derived from an EMBL/GenBank/DDBJ whole genome shotgun (WGS) entry which is preliminary data.</text>
</comment>
<dbReference type="AlphaFoldDB" id="A0A9D1D748"/>
<evidence type="ECO:0000313" key="3">
    <source>
        <dbReference type="Proteomes" id="UP000824258"/>
    </source>
</evidence>
<organism evidence="2 3">
    <name type="scientific">Candidatus Avoscillospira stercoripullorum</name>
    <dbReference type="NCBI Taxonomy" id="2840709"/>
    <lineage>
        <taxon>Bacteria</taxon>
        <taxon>Bacillati</taxon>
        <taxon>Bacillota</taxon>
        <taxon>Clostridia</taxon>
        <taxon>Eubacteriales</taxon>
        <taxon>Oscillospiraceae</taxon>
        <taxon>Oscillospiraceae incertae sedis</taxon>
        <taxon>Candidatus Avoscillospira</taxon>
    </lineage>
</organism>
<dbReference type="Proteomes" id="UP000824258">
    <property type="component" value="Unassembled WGS sequence"/>
</dbReference>
<reference evidence="2" key="2">
    <citation type="journal article" date="2021" name="PeerJ">
        <title>Extensive microbial diversity within the chicken gut microbiome revealed by metagenomics and culture.</title>
        <authorList>
            <person name="Gilroy R."/>
            <person name="Ravi A."/>
            <person name="Getino M."/>
            <person name="Pursley I."/>
            <person name="Horton D.L."/>
            <person name="Alikhan N.F."/>
            <person name="Baker D."/>
            <person name="Gharbi K."/>
            <person name="Hall N."/>
            <person name="Watson M."/>
            <person name="Adriaenssens E.M."/>
            <person name="Foster-Nyarko E."/>
            <person name="Jarju S."/>
            <person name="Secka A."/>
            <person name="Antonio M."/>
            <person name="Oren A."/>
            <person name="Chaudhuri R.R."/>
            <person name="La Ragione R."/>
            <person name="Hildebrand F."/>
            <person name="Pallen M.J."/>
        </authorList>
    </citation>
    <scope>NUCLEOTIDE SEQUENCE</scope>
    <source>
        <strain evidence="2">ChiHjej9B8-7071</strain>
    </source>
</reference>
<proteinExistence type="predicted"/>
<evidence type="ECO:0000259" key="1">
    <source>
        <dbReference type="Pfam" id="PF20612"/>
    </source>
</evidence>
<name>A0A9D1D748_9FIRM</name>
<evidence type="ECO:0000313" key="2">
    <source>
        <dbReference type="EMBL" id="HIR09820.1"/>
    </source>
</evidence>
<reference evidence="2" key="1">
    <citation type="submission" date="2020-10" db="EMBL/GenBank/DDBJ databases">
        <authorList>
            <person name="Gilroy R."/>
        </authorList>
    </citation>
    <scope>NUCLEOTIDE SEQUENCE</scope>
    <source>
        <strain evidence="2">ChiHjej9B8-7071</strain>
    </source>
</reference>